<feature type="domain" description="HTH lysR-type" evidence="5">
    <location>
        <begin position="4"/>
        <end position="61"/>
    </location>
</feature>
<evidence type="ECO:0000256" key="2">
    <source>
        <dbReference type="ARBA" id="ARBA00023015"/>
    </source>
</evidence>
<name>A0ABP6WJE8_9GAMM</name>
<comment type="similarity">
    <text evidence="1">Belongs to the LysR transcriptional regulatory family.</text>
</comment>
<dbReference type="PANTHER" id="PTHR30537:SF79">
    <property type="entry name" value="TRANSCRIPTIONAL REGULATOR-RELATED"/>
    <property type="match status" value="1"/>
</dbReference>
<dbReference type="InterPro" id="IPR036388">
    <property type="entry name" value="WH-like_DNA-bd_sf"/>
</dbReference>
<comment type="caution">
    <text evidence="6">The sequence shown here is derived from an EMBL/GenBank/DDBJ whole genome shotgun (WGS) entry which is preliminary data.</text>
</comment>
<accession>A0ABP6WJE8</accession>
<evidence type="ECO:0000313" key="7">
    <source>
        <dbReference type="Proteomes" id="UP001500795"/>
    </source>
</evidence>
<sequence>MSQPTLSALKTFDAIVQTGSLKGAAQELHITQSAVSHQLRRLEETLERTLVVRSGRGVVPTAEGRWLAEGLREGFQRLERAVNELTAGNTMSRLRISCLPSIAVCWLIPRLNGFRELYPEIAISIQYASTLQDSITADADVLITWRYEASAPDRDALRLFSGATYPVASPLYLDRAGPCRTPGLIETELSQGTLRTLFDIPVSERRIYWLFHHPQPSSAVTTFCEWIKGEVAAS</sequence>
<dbReference type="RefSeq" id="WP_344960127.1">
    <property type="nucleotide sequence ID" value="NZ_BAABCX010000009.1"/>
</dbReference>
<evidence type="ECO:0000256" key="3">
    <source>
        <dbReference type="ARBA" id="ARBA00023125"/>
    </source>
</evidence>
<proteinExistence type="inferred from homology"/>
<keyword evidence="3" id="KW-0238">DNA-binding</keyword>
<evidence type="ECO:0000313" key="6">
    <source>
        <dbReference type="EMBL" id="GAA3551548.1"/>
    </source>
</evidence>
<keyword evidence="7" id="KW-1185">Reference proteome</keyword>
<dbReference type="InterPro" id="IPR000847">
    <property type="entry name" value="LysR_HTH_N"/>
</dbReference>
<keyword evidence="4" id="KW-0804">Transcription</keyword>
<dbReference type="SUPFAM" id="SSF46785">
    <property type="entry name" value="Winged helix' DNA-binding domain"/>
    <property type="match status" value="1"/>
</dbReference>
<keyword evidence="2" id="KW-0805">Transcription regulation</keyword>
<dbReference type="SUPFAM" id="SSF53850">
    <property type="entry name" value="Periplasmic binding protein-like II"/>
    <property type="match status" value="1"/>
</dbReference>
<evidence type="ECO:0000256" key="1">
    <source>
        <dbReference type="ARBA" id="ARBA00009437"/>
    </source>
</evidence>
<dbReference type="PRINTS" id="PR00039">
    <property type="entry name" value="HTHLYSR"/>
</dbReference>
<dbReference type="Proteomes" id="UP001500795">
    <property type="component" value="Unassembled WGS sequence"/>
</dbReference>
<gene>
    <name evidence="6" type="ORF">GCM10022394_34710</name>
</gene>
<dbReference type="Gene3D" id="3.40.190.10">
    <property type="entry name" value="Periplasmic binding protein-like II"/>
    <property type="match status" value="2"/>
</dbReference>
<dbReference type="Pfam" id="PF03466">
    <property type="entry name" value="LysR_substrate"/>
    <property type="match status" value="1"/>
</dbReference>
<dbReference type="InterPro" id="IPR005119">
    <property type="entry name" value="LysR_subst-bd"/>
</dbReference>
<evidence type="ECO:0000259" key="5">
    <source>
        <dbReference type="PROSITE" id="PS50931"/>
    </source>
</evidence>
<dbReference type="EMBL" id="BAABCX010000009">
    <property type="protein sequence ID" value="GAA3551548.1"/>
    <property type="molecule type" value="Genomic_DNA"/>
</dbReference>
<dbReference type="InterPro" id="IPR036390">
    <property type="entry name" value="WH_DNA-bd_sf"/>
</dbReference>
<evidence type="ECO:0000256" key="4">
    <source>
        <dbReference type="ARBA" id="ARBA00023163"/>
    </source>
</evidence>
<dbReference type="PANTHER" id="PTHR30537">
    <property type="entry name" value="HTH-TYPE TRANSCRIPTIONAL REGULATOR"/>
    <property type="match status" value="1"/>
</dbReference>
<dbReference type="Pfam" id="PF00126">
    <property type="entry name" value="HTH_1"/>
    <property type="match status" value="1"/>
</dbReference>
<organism evidence="6 7">
    <name type="scientific">Zobellella aerophila</name>
    <dbReference type="NCBI Taxonomy" id="870480"/>
    <lineage>
        <taxon>Bacteria</taxon>
        <taxon>Pseudomonadati</taxon>
        <taxon>Pseudomonadota</taxon>
        <taxon>Gammaproteobacteria</taxon>
        <taxon>Aeromonadales</taxon>
        <taxon>Aeromonadaceae</taxon>
        <taxon>Zobellella</taxon>
    </lineage>
</organism>
<dbReference type="PROSITE" id="PS50931">
    <property type="entry name" value="HTH_LYSR"/>
    <property type="match status" value="1"/>
</dbReference>
<dbReference type="InterPro" id="IPR058163">
    <property type="entry name" value="LysR-type_TF_proteobact-type"/>
</dbReference>
<reference evidence="7" key="1">
    <citation type="journal article" date="2019" name="Int. J. Syst. Evol. Microbiol.">
        <title>The Global Catalogue of Microorganisms (GCM) 10K type strain sequencing project: providing services to taxonomists for standard genome sequencing and annotation.</title>
        <authorList>
            <consortium name="The Broad Institute Genomics Platform"/>
            <consortium name="The Broad Institute Genome Sequencing Center for Infectious Disease"/>
            <person name="Wu L."/>
            <person name="Ma J."/>
        </authorList>
    </citation>
    <scope>NUCLEOTIDE SEQUENCE [LARGE SCALE GENOMIC DNA]</scope>
    <source>
        <strain evidence="7">JCM 17110</strain>
    </source>
</reference>
<protein>
    <recommendedName>
        <fullName evidence="5">HTH lysR-type domain-containing protein</fullName>
    </recommendedName>
</protein>
<dbReference type="Gene3D" id="1.10.10.10">
    <property type="entry name" value="Winged helix-like DNA-binding domain superfamily/Winged helix DNA-binding domain"/>
    <property type="match status" value="1"/>
</dbReference>